<dbReference type="GO" id="GO:0005829">
    <property type="term" value="C:cytosol"/>
    <property type="evidence" value="ECO:0007669"/>
    <property type="project" value="TreeGrafter"/>
</dbReference>
<comment type="subcellular location">
    <subcellularLocation>
        <location evidence="6">Cytoplasm</location>
    </subcellularLocation>
</comment>
<dbReference type="SUPFAM" id="SSF116842">
    <property type="entry name" value="XseB-like"/>
    <property type="match status" value="1"/>
</dbReference>
<dbReference type="PANTHER" id="PTHR34137">
    <property type="entry name" value="EXODEOXYRIBONUCLEASE 7 SMALL SUBUNIT"/>
    <property type="match status" value="1"/>
</dbReference>
<reference evidence="7 8" key="1">
    <citation type="submission" date="2019-03" db="EMBL/GenBank/DDBJ databases">
        <title>Genomic Encyclopedia of Type Strains, Phase IV (KMG-IV): sequencing the most valuable type-strain genomes for metagenomic binning, comparative biology and taxonomic classification.</title>
        <authorList>
            <person name="Goeker M."/>
        </authorList>
    </citation>
    <scope>NUCLEOTIDE SEQUENCE [LARGE SCALE GENOMIC DNA]</scope>
    <source>
        <strain evidence="7 8">DSM 102940</strain>
    </source>
</reference>
<dbReference type="GO" id="GO:0009318">
    <property type="term" value="C:exodeoxyribonuclease VII complex"/>
    <property type="evidence" value="ECO:0007669"/>
    <property type="project" value="UniProtKB-UniRule"/>
</dbReference>
<comment type="function">
    <text evidence="6">Bidirectionally degrades single-stranded DNA into large acid-insoluble oligonucleotides, which are then degraded further into small acid-soluble oligonucleotides.</text>
</comment>
<comment type="similarity">
    <text evidence="1 6">Belongs to the XseB family.</text>
</comment>
<protein>
    <recommendedName>
        <fullName evidence="6">Exodeoxyribonuclease 7 small subunit</fullName>
        <ecNumber evidence="6">3.1.11.6</ecNumber>
    </recommendedName>
    <alternativeName>
        <fullName evidence="6">Exodeoxyribonuclease VII small subunit</fullName>
        <shortName evidence="6">Exonuclease VII small subunit</shortName>
    </alternativeName>
</protein>
<comment type="caution">
    <text evidence="7">The sequence shown here is derived from an EMBL/GenBank/DDBJ whole genome shotgun (WGS) entry which is preliminary data.</text>
</comment>
<keyword evidence="3 6" id="KW-0540">Nuclease</keyword>
<evidence type="ECO:0000256" key="4">
    <source>
        <dbReference type="ARBA" id="ARBA00022801"/>
    </source>
</evidence>
<dbReference type="EMBL" id="SLWV01000003">
    <property type="protein sequence ID" value="TCO79197.1"/>
    <property type="molecule type" value="Genomic_DNA"/>
</dbReference>
<gene>
    <name evidence="6" type="primary">xseB</name>
    <name evidence="7" type="ORF">EV214_103250</name>
</gene>
<dbReference type="NCBIfam" id="NF002140">
    <property type="entry name" value="PRK00977.1-4"/>
    <property type="match status" value="1"/>
</dbReference>
<dbReference type="RefSeq" id="WP_243116546.1">
    <property type="nucleotide sequence ID" value="NZ_SLWV01000003.1"/>
</dbReference>
<keyword evidence="4 6" id="KW-0378">Hydrolase</keyword>
<dbReference type="EC" id="3.1.11.6" evidence="6"/>
<evidence type="ECO:0000256" key="1">
    <source>
        <dbReference type="ARBA" id="ARBA00009998"/>
    </source>
</evidence>
<comment type="catalytic activity">
    <reaction evidence="6">
        <text>Exonucleolytic cleavage in either 5'- to 3'- or 3'- to 5'-direction to yield nucleoside 5'-phosphates.</text>
        <dbReference type="EC" id="3.1.11.6"/>
    </reaction>
</comment>
<dbReference type="Gene3D" id="1.10.287.1040">
    <property type="entry name" value="Exonuclease VII, small subunit"/>
    <property type="match status" value="1"/>
</dbReference>
<keyword evidence="5 6" id="KW-0269">Exonuclease</keyword>
<organism evidence="7 8">
    <name type="scientific">Marinisporobacter balticus</name>
    <dbReference type="NCBI Taxonomy" id="2018667"/>
    <lineage>
        <taxon>Bacteria</taxon>
        <taxon>Bacillati</taxon>
        <taxon>Bacillota</taxon>
        <taxon>Clostridia</taxon>
        <taxon>Peptostreptococcales</taxon>
        <taxon>Thermotaleaceae</taxon>
        <taxon>Marinisporobacter</taxon>
    </lineage>
</organism>
<evidence type="ECO:0000256" key="3">
    <source>
        <dbReference type="ARBA" id="ARBA00022722"/>
    </source>
</evidence>
<name>A0A4R2L1W8_9FIRM</name>
<dbReference type="GO" id="GO:0008855">
    <property type="term" value="F:exodeoxyribonuclease VII activity"/>
    <property type="evidence" value="ECO:0007669"/>
    <property type="project" value="UniProtKB-UniRule"/>
</dbReference>
<evidence type="ECO:0000256" key="2">
    <source>
        <dbReference type="ARBA" id="ARBA00022490"/>
    </source>
</evidence>
<dbReference type="GO" id="GO:0006308">
    <property type="term" value="P:DNA catabolic process"/>
    <property type="evidence" value="ECO:0007669"/>
    <property type="project" value="UniProtKB-UniRule"/>
</dbReference>
<sequence length="82" mass="9388">MNTSKNITQKSNDSFEEAIKKLEEIVILLDEGKLTLDATLSLYEEGIRLYRACNNKLDQTEQKINILINNEEVTFHSGDLDN</sequence>
<comment type="subunit">
    <text evidence="6">Heterooligomer composed of large and small subunits.</text>
</comment>
<evidence type="ECO:0000256" key="6">
    <source>
        <dbReference type="HAMAP-Rule" id="MF_00337"/>
    </source>
</evidence>
<keyword evidence="2 6" id="KW-0963">Cytoplasm</keyword>
<dbReference type="HAMAP" id="MF_00337">
    <property type="entry name" value="Exonuc_7_S"/>
    <property type="match status" value="1"/>
</dbReference>
<dbReference type="InterPro" id="IPR003761">
    <property type="entry name" value="Exonuc_VII_S"/>
</dbReference>
<keyword evidence="8" id="KW-1185">Reference proteome</keyword>
<dbReference type="InterPro" id="IPR037004">
    <property type="entry name" value="Exonuc_VII_ssu_sf"/>
</dbReference>
<evidence type="ECO:0000256" key="5">
    <source>
        <dbReference type="ARBA" id="ARBA00022839"/>
    </source>
</evidence>
<evidence type="ECO:0000313" key="8">
    <source>
        <dbReference type="Proteomes" id="UP000294919"/>
    </source>
</evidence>
<dbReference type="Proteomes" id="UP000294919">
    <property type="component" value="Unassembled WGS sequence"/>
</dbReference>
<accession>A0A4R2L1W8</accession>
<dbReference type="Pfam" id="PF02609">
    <property type="entry name" value="Exonuc_VII_S"/>
    <property type="match status" value="1"/>
</dbReference>
<dbReference type="PANTHER" id="PTHR34137:SF1">
    <property type="entry name" value="EXODEOXYRIBONUCLEASE 7 SMALL SUBUNIT"/>
    <property type="match status" value="1"/>
</dbReference>
<dbReference type="NCBIfam" id="TIGR01280">
    <property type="entry name" value="xseB"/>
    <property type="match status" value="1"/>
</dbReference>
<evidence type="ECO:0000313" key="7">
    <source>
        <dbReference type="EMBL" id="TCO79197.1"/>
    </source>
</evidence>
<proteinExistence type="inferred from homology"/>
<dbReference type="AlphaFoldDB" id="A0A4R2L1W8"/>